<keyword evidence="2" id="KW-1185">Reference proteome</keyword>
<protein>
    <submittedName>
        <fullName evidence="1">Uncharacterized protein</fullName>
    </submittedName>
</protein>
<gene>
    <name evidence="1" type="ORF">FFWV33_07080</name>
</gene>
<evidence type="ECO:0000313" key="1">
    <source>
        <dbReference type="EMBL" id="AWG21309.1"/>
    </source>
</evidence>
<reference evidence="1 2" key="1">
    <citation type="submission" date="2017-04" db="EMBL/GenBank/DDBJ databases">
        <title>Compelte genome sequence of WV33.</title>
        <authorList>
            <person name="Lee P.C."/>
        </authorList>
    </citation>
    <scope>NUCLEOTIDE SEQUENCE [LARGE SCALE GENOMIC DNA]</scope>
    <source>
        <strain evidence="1 2">WV33</strain>
    </source>
</reference>
<name>A0A2S1LC26_9FLAO</name>
<dbReference type="Proteomes" id="UP000244527">
    <property type="component" value="Chromosome"/>
</dbReference>
<evidence type="ECO:0000313" key="2">
    <source>
        <dbReference type="Proteomes" id="UP000244527"/>
    </source>
</evidence>
<sequence length="84" mass="9646">MIFREGLSRSVERKSFFGAFSAQKRLQRKARAEVFTEGHAKNMKTSIKIGSPFISKENLNFVKNKKTADVRIKIGHRPKMGKYS</sequence>
<accession>A0A2S1LC26</accession>
<proteinExistence type="predicted"/>
<dbReference type="AlphaFoldDB" id="A0A2S1LC26"/>
<dbReference type="KEGG" id="ffa:FFWV33_07080"/>
<dbReference type="EMBL" id="CP020918">
    <property type="protein sequence ID" value="AWG21309.1"/>
    <property type="molecule type" value="Genomic_DNA"/>
</dbReference>
<organism evidence="1 2">
    <name type="scientific">Flavobacterium faecale</name>
    <dbReference type="NCBI Taxonomy" id="1355330"/>
    <lineage>
        <taxon>Bacteria</taxon>
        <taxon>Pseudomonadati</taxon>
        <taxon>Bacteroidota</taxon>
        <taxon>Flavobacteriia</taxon>
        <taxon>Flavobacteriales</taxon>
        <taxon>Flavobacteriaceae</taxon>
        <taxon>Flavobacterium</taxon>
    </lineage>
</organism>